<feature type="compositionally biased region" description="Polar residues" evidence="1">
    <location>
        <begin position="472"/>
        <end position="481"/>
    </location>
</feature>
<reference evidence="4" key="1">
    <citation type="submission" date="2015-01" db="EMBL/GenBank/DDBJ databases">
        <authorList>
            <person name="Aksoy S."/>
            <person name="Warren W."/>
            <person name="Wilson R.K."/>
        </authorList>
    </citation>
    <scope>NUCLEOTIDE SEQUENCE [LARGE SCALE GENOMIC DNA]</scope>
    <source>
        <strain evidence="4">IAEA</strain>
    </source>
</reference>
<dbReference type="VEuPathDB" id="VectorBase:GPPI023828"/>
<keyword evidence="4" id="KW-1185">Reference proteome</keyword>
<organism evidence="3 4">
    <name type="scientific">Glossina palpalis gambiensis</name>
    <dbReference type="NCBI Taxonomy" id="67801"/>
    <lineage>
        <taxon>Eukaryota</taxon>
        <taxon>Metazoa</taxon>
        <taxon>Ecdysozoa</taxon>
        <taxon>Arthropoda</taxon>
        <taxon>Hexapoda</taxon>
        <taxon>Insecta</taxon>
        <taxon>Pterygota</taxon>
        <taxon>Neoptera</taxon>
        <taxon>Endopterygota</taxon>
        <taxon>Diptera</taxon>
        <taxon>Brachycera</taxon>
        <taxon>Muscomorpha</taxon>
        <taxon>Hippoboscoidea</taxon>
        <taxon>Glossinidae</taxon>
        <taxon>Glossina</taxon>
    </lineage>
</organism>
<reference evidence="3" key="2">
    <citation type="submission" date="2020-05" db="UniProtKB">
        <authorList>
            <consortium name="EnsemblMetazoa"/>
        </authorList>
    </citation>
    <scope>IDENTIFICATION</scope>
    <source>
        <strain evidence="3">IAEA</strain>
    </source>
</reference>
<dbReference type="Proteomes" id="UP000092460">
    <property type="component" value="Unassembled WGS sequence"/>
</dbReference>
<protein>
    <submittedName>
        <fullName evidence="3">Uncharacterized protein</fullName>
    </submittedName>
</protein>
<feature type="region of interest" description="Disordered" evidence="1">
    <location>
        <begin position="427"/>
        <end position="518"/>
    </location>
</feature>
<dbReference type="EnsemblMetazoa" id="GPPI023828-RA">
    <property type="protein sequence ID" value="GPPI023828-PA"/>
    <property type="gene ID" value="GPPI023828"/>
</dbReference>
<evidence type="ECO:0000256" key="1">
    <source>
        <dbReference type="SAM" id="MobiDB-lite"/>
    </source>
</evidence>
<keyword evidence="2" id="KW-0812">Transmembrane</keyword>
<feature type="transmembrane region" description="Helical" evidence="2">
    <location>
        <begin position="54"/>
        <end position="74"/>
    </location>
</feature>
<keyword evidence="2" id="KW-1133">Transmembrane helix</keyword>
<sequence length="518" mass="55766">QSQACLQCSNQHSRDRNLFLHDLSVGAEHFRFVSAALFFFQLNQQPETARKCSLVHTIFVVSNTICLLLIATLLPSKAMEDFSLPVLVNSITFSSPNSNKNNLNTNHINTQMHHHKDQMLAAGSTPSTTAFLYEAQSAAKPEMTMAKSDYATFTSCIQQSALLDHRVDTNLETNLDGAVSLGGLGLCDLKFANTSNLMGGNNTTVLCTDVNNYKHLPPLPIIESNSLFATSNGGELTKGSASPTSITGNLQATFSNIVHFNRDPLPEELPSTQSHYVTFKESEESNTAEHPQKILGNVNTQMPPPPSTGSTDENCGAGLMEFTIESTDKSPNLNNLHEENVVVNVTAANAPTIAAMIKNTANTNTTVITTMASIATTTSNINVNLQQQQQQQNVSSSVHSVEEVGLNSMAATRSSSSLSGISSSAVSSIASPSLNPSPSSVANVLSTATSVPTQQQQQQQQQQQHDNHHPRSVQTDQQNHQNCSNISTDSNDDSLSSSEEFLEMDLNGRASADDNRMA</sequence>
<accession>A0A1B0BAC5</accession>
<feature type="compositionally biased region" description="Low complexity" evidence="1">
    <location>
        <begin position="482"/>
        <end position="498"/>
    </location>
</feature>
<evidence type="ECO:0000256" key="2">
    <source>
        <dbReference type="SAM" id="Phobius"/>
    </source>
</evidence>
<feature type="compositionally biased region" description="Polar residues" evidence="1">
    <location>
        <begin position="434"/>
        <end position="453"/>
    </location>
</feature>
<evidence type="ECO:0000313" key="4">
    <source>
        <dbReference type="Proteomes" id="UP000092460"/>
    </source>
</evidence>
<evidence type="ECO:0000313" key="3">
    <source>
        <dbReference type="EnsemblMetazoa" id="GPPI023828-PA"/>
    </source>
</evidence>
<feature type="compositionally biased region" description="Low complexity" evidence="1">
    <location>
        <begin position="454"/>
        <end position="464"/>
    </location>
</feature>
<proteinExistence type="predicted"/>
<name>A0A1B0BAC5_9MUSC</name>
<dbReference type="AlphaFoldDB" id="A0A1B0BAC5"/>
<keyword evidence="2" id="KW-0472">Membrane</keyword>
<dbReference type="EMBL" id="JXJN01010913">
    <property type="status" value="NOT_ANNOTATED_CDS"/>
    <property type="molecule type" value="Genomic_DNA"/>
</dbReference>